<evidence type="ECO:0000256" key="6">
    <source>
        <dbReference type="SAM" id="MobiDB-lite"/>
    </source>
</evidence>
<evidence type="ECO:0000313" key="9">
    <source>
        <dbReference type="Proteomes" id="UP000316079"/>
    </source>
</evidence>
<keyword evidence="3 5" id="KW-0694">RNA-binding</keyword>
<feature type="compositionally biased region" description="Polar residues" evidence="6">
    <location>
        <begin position="357"/>
        <end position="366"/>
    </location>
</feature>
<dbReference type="PANTHER" id="PTHR23236:SF25">
    <property type="entry name" value="RNA-BINDING PROTEIN 34"/>
    <property type="match status" value="1"/>
</dbReference>
<dbReference type="CDD" id="cd12395">
    <property type="entry name" value="RRM2_RBM34"/>
    <property type="match status" value="1"/>
</dbReference>
<dbReference type="InterPro" id="IPR000504">
    <property type="entry name" value="RRM_dom"/>
</dbReference>
<dbReference type="GO" id="GO:0003723">
    <property type="term" value="F:RNA binding"/>
    <property type="evidence" value="ECO:0007669"/>
    <property type="project" value="UniProtKB-UniRule"/>
</dbReference>
<dbReference type="OrthoDB" id="442677at2759"/>
<dbReference type="CDD" id="cd12394">
    <property type="entry name" value="RRM1_RBM34"/>
    <property type="match status" value="1"/>
</dbReference>
<dbReference type="EMBL" id="SRMA01026446">
    <property type="protein sequence ID" value="TRY83873.1"/>
    <property type="molecule type" value="Genomic_DNA"/>
</dbReference>
<feature type="domain" description="RRM" evidence="7">
    <location>
        <begin position="243"/>
        <end position="320"/>
    </location>
</feature>
<dbReference type="PROSITE" id="PS50102">
    <property type="entry name" value="RRM"/>
    <property type="match status" value="2"/>
</dbReference>
<feature type="domain" description="RRM" evidence="7">
    <location>
        <begin position="140"/>
        <end position="235"/>
    </location>
</feature>
<dbReference type="STRING" id="623744.A0A553Q1R3"/>
<evidence type="ECO:0000259" key="7">
    <source>
        <dbReference type="PROSITE" id="PS50102"/>
    </source>
</evidence>
<dbReference type="Gene3D" id="3.30.70.330">
    <property type="match status" value="2"/>
</dbReference>
<feature type="region of interest" description="Disordered" evidence="6">
    <location>
        <begin position="1"/>
        <end position="38"/>
    </location>
</feature>
<dbReference type="InterPro" id="IPR035979">
    <property type="entry name" value="RBD_domain_sf"/>
</dbReference>
<comment type="similarity">
    <text evidence="2">Belongs to the RRM RBM34 family.</text>
</comment>
<dbReference type="InterPro" id="IPR012677">
    <property type="entry name" value="Nucleotide-bd_a/b_plait_sf"/>
</dbReference>
<organism evidence="8 9">
    <name type="scientific">Danionella cerebrum</name>
    <dbReference type="NCBI Taxonomy" id="2873325"/>
    <lineage>
        <taxon>Eukaryota</taxon>
        <taxon>Metazoa</taxon>
        <taxon>Chordata</taxon>
        <taxon>Craniata</taxon>
        <taxon>Vertebrata</taxon>
        <taxon>Euteleostomi</taxon>
        <taxon>Actinopterygii</taxon>
        <taxon>Neopterygii</taxon>
        <taxon>Teleostei</taxon>
        <taxon>Ostariophysi</taxon>
        <taxon>Cypriniformes</taxon>
        <taxon>Danionidae</taxon>
        <taxon>Danioninae</taxon>
        <taxon>Danionella</taxon>
    </lineage>
</organism>
<feature type="region of interest" description="Disordered" evidence="6">
    <location>
        <begin position="61"/>
        <end position="80"/>
    </location>
</feature>
<gene>
    <name evidence="8" type="ORF">DNTS_030098</name>
</gene>
<dbReference type="SUPFAM" id="SSF54928">
    <property type="entry name" value="RNA-binding domain, RBD"/>
    <property type="match status" value="2"/>
</dbReference>
<name>A0A553Q1R3_9TELE</name>
<keyword evidence="4" id="KW-0539">Nucleus</keyword>
<feature type="compositionally biased region" description="Basic residues" evidence="6">
    <location>
        <begin position="378"/>
        <end position="393"/>
    </location>
</feature>
<dbReference type="Pfam" id="PF00076">
    <property type="entry name" value="RRM_1"/>
    <property type="match status" value="2"/>
</dbReference>
<comment type="subcellular location">
    <subcellularLocation>
        <location evidence="1">Nucleus</location>
        <location evidence="1">Nucleolus</location>
    </subcellularLocation>
</comment>
<evidence type="ECO:0000256" key="2">
    <source>
        <dbReference type="ARBA" id="ARBA00007077"/>
    </source>
</evidence>
<protein>
    <recommendedName>
        <fullName evidence="7">RRM domain-containing protein</fullName>
    </recommendedName>
</protein>
<accession>A0A553Q1R3</accession>
<dbReference type="AlphaFoldDB" id="A0A553Q1R3"/>
<keyword evidence="9" id="KW-1185">Reference proteome</keyword>
<proteinExistence type="inferred from homology"/>
<dbReference type="InterPro" id="IPR034221">
    <property type="entry name" value="RBM34_RRM2"/>
</dbReference>
<reference evidence="8 9" key="1">
    <citation type="journal article" date="2019" name="Sci. Data">
        <title>Hybrid genome assembly and annotation of Danionella translucida.</title>
        <authorList>
            <person name="Kadobianskyi M."/>
            <person name="Schulze L."/>
            <person name="Schuelke M."/>
            <person name="Judkewitz B."/>
        </authorList>
    </citation>
    <scope>NUCLEOTIDE SEQUENCE [LARGE SCALE GENOMIC DNA]</scope>
    <source>
        <strain evidence="8 9">Bolton</strain>
    </source>
</reference>
<feature type="compositionally biased region" description="Basic and acidic residues" evidence="6">
    <location>
        <begin position="321"/>
        <end position="348"/>
    </location>
</feature>
<evidence type="ECO:0000256" key="3">
    <source>
        <dbReference type="ARBA" id="ARBA00022884"/>
    </source>
</evidence>
<evidence type="ECO:0000313" key="8">
    <source>
        <dbReference type="EMBL" id="TRY83873.1"/>
    </source>
</evidence>
<sequence length="393" mass="44735">DHVNAESGDYTVGQVSSSLFPEQRKTGALSSLFSPSRSSNTLVFIPAPEIETKVPEAAFDASVKHNDEGQKRKKTSKKLSDAEKTLQHREMAFQIADEGKASVKKVKRKQLNATEEQVEGHIKHRKKHWNIAEERVKMKRTVFVGNLPSSCSKKNLLSLFKSAGPIESIRFRSVIREDPTMSRKVAAIQRKVHPKQQNINAYIVFKEEESAGSALKLNGEEIQTGFYIRVDRVSQNDKHDHKRSIFVGNLPYDIQELPLRDHFEQCGNIEAVRLVRDRDSGMGKGFGYILFESSDSVMLALKLNGSTLMQRKIRVKRSTKKEKEKPMQPRGKQEQRRGGMKTSKQDFRKKNRRLTNPFRTKQTPTSAFIGETADPAAKKRKKPKLKKKKNSHI</sequence>
<feature type="region of interest" description="Disordered" evidence="6">
    <location>
        <begin position="313"/>
        <end position="393"/>
    </location>
</feature>
<evidence type="ECO:0000256" key="4">
    <source>
        <dbReference type="ARBA" id="ARBA00023242"/>
    </source>
</evidence>
<evidence type="ECO:0000256" key="5">
    <source>
        <dbReference type="PROSITE-ProRule" id="PRU00176"/>
    </source>
</evidence>
<feature type="non-terminal residue" evidence="8">
    <location>
        <position position="1"/>
    </location>
</feature>
<dbReference type="PANTHER" id="PTHR23236">
    <property type="entry name" value="EUKARYOTIC TRANSLATION INITIATION FACTOR 4B/4H"/>
    <property type="match status" value="1"/>
</dbReference>
<comment type="caution">
    <text evidence="8">The sequence shown here is derived from an EMBL/GenBank/DDBJ whole genome shotgun (WGS) entry which is preliminary data.</text>
</comment>
<dbReference type="SMART" id="SM00360">
    <property type="entry name" value="RRM"/>
    <property type="match status" value="2"/>
</dbReference>
<evidence type="ECO:0000256" key="1">
    <source>
        <dbReference type="ARBA" id="ARBA00004604"/>
    </source>
</evidence>
<dbReference type="Proteomes" id="UP000316079">
    <property type="component" value="Unassembled WGS sequence"/>
</dbReference>